<dbReference type="PROSITE" id="PS00237">
    <property type="entry name" value="G_PROTEIN_RECEP_F1_1"/>
    <property type="match status" value="1"/>
</dbReference>
<evidence type="ECO:0000256" key="4">
    <source>
        <dbReference type="ARBA" id="ARBA00022989"/>
    </source>
</evidence>
<comment type="subcellular location">
    <subcellularLocation>
        <location evidence="1">Cell membrane</location>
        <topology evidence="1">Multi-pass membrane protein</topology>
    </subcellularLocation>
</comment>
<feature type="region of interest" description="Disordered" evidence="8">
    <location>
        <begin position="386"/>
        <end position="476"/>
    </location>
</feature>
<dbReference type="GO" id="GO:0042277">
    <property type="term" value="F:peptide binding"/>
    <property type="evidence" value="ECO:0007669"/>
    <property type="project" value="TreeGrafter"/>
</dbReference>
<keyword evidence="5 9" id="KW-0472">Membrane</keyword>
<dbReference type="PROSITE" id="PS50262">
    <property type="entry name" value="G_PROTEIN_RECEP_F1_2"/>
    <property type="match status" value="1"/>
</dbReference>
<organism evidence="11 12">
    <name type="scientific">Rotaria sordida</name>
    <dbReference type="NCBI Taxonomy" id="392033"/>
    <lineage>
        <taxon>Eukaryota</taxon>
        <taxon>Metazoa</taxon>
        <taxon>Spiralia</taxon>
        <taxon>Gnathifera</taxon>
        <taxon>Rotifera</taxon>
        <taxon>Eurotatoria</taxon>
        <taxon>Bdelloidea</taxon>
        <taxon>Philodinida</taxon>
        <taxon>Philodinidae</taxon>
        <taxon>Rotaria</taxon>
    </lineage>
</organism>
<dbReference type="PANTHER" id="PTHR24241:SF59">
    <property type="entry name" value="ADIPOKINETIC HORMONE RECEPTOR, ISOFORM C"/>
    <property type="match status" value="1"/>
</dbReference>
<feature type="transmembrane region" description="Helical" evidence="9">
    <location>
        <begin position="187"/>
        <end position="210"/>
    </location>
</feature>
<dbReference type="EMBL" id="CAJNOT010000206">
    <property type="protein sequence ID" value="CAF0893631.1"/>
    <property type="molecule type" value="Genomic_DNA"/>
</dbReference>
<feature type="transmembrane region" description="Helical" evidence="9">
    <location>
        <begin position="61"/>
        <end position="80"/>
    </location>
</feature>
<evidence type="ECO:0000256" key="6">
    <source>
        <dbReference type="ARBA" id="ARBA00023170"/>
    </source>
</evidence>
<keyword evidence="2" id="KW-1003">Cell membrane</keyword>
<feature type="transmembrane region" description="Helical" evidence="9">
    <location>
        <begin position="142"/>
        <end position="162"/>
    </location>
</feature>
<feature type="domain" description="G-protein coupled receptors family 1 profile" evidence="10">
    <location>
        <begin position="43"/>
        <end position="362"/>
    </location>
</feature>
<evidence type="ECO:0000256" key="3">
    <source>
        <dbReference type="ARBA" id="ARBA00022692"/>
    </source>
</evidence>
<dbReference type="Pfam" id="PF00001">
    <property type="entry name" value="7tm_1"/>
    <property type="match status" value="1"/>
</dbReference>
<feature type="transmembrane region" description="Helical" evidence="9">
    <location>
        <begin position="344"/>
        <end position="367"/>
    </location>
</feature>
<keyword evidence="6 7" id="KW-0675">Receptor</keyword>
<keyword evidence="3 7" id="KW-0812">Transmembrane</keyword>
<evidence type="ECO:0000256" key="5">
    <source>
        <dbReference type="ARBA" id="ARBA00023136"/>
    </source>
</evidence>
<reference evidence="11" key="1">
    <citation type="submission" date="2021-02" db="EMBL/GenBank/DDBJ databases">
        <authorList>
            <person name="Nowell W R."/>
        </authorList>
    </citation>
    <scope>NUCLEOTIDE SEQUENCE</scope>
</reference>
<evidence type="ECO:0000256" key="1">
    <source>
        <dbReference type="ARBA" id="ARBA00004651"/>
    </source>
</evidence>
<name>A0A813Z2J1_9BILA</name>
<evidence type="ECO:0000313" key="11">
    <source>
        <dbReference type="EMBL" id="CAF0893631.1"/>
    </source>
</evidence>
<dbReference type="GO" id="GO:0032870">
    <property type="term" value="P:cellular response to hormone stimulus"/>
    <property type="evidence" value="ECO:0007669"/>
    <property type="project" value="TreeGrafter"/>
</dbReference>
<evidence type="ECO:0000256" key="8">
    <source>
        <dbReference type="SAM" id="MobiDB-lite"/>
    </source>
</evidence>
<dbReference type="SUPFAM" id="SSF81321">
    <property type="entry name" value="Family A G protein-coupled receptor-like"/>
    <property type="match status" value="1"/>
</dbReference>
<dbReference type="PANTHER" id="PTHR24241">
    <property type="entry name" value="NEUROPEPTIDE RECEPTOR-RELATED G-PROTEIN COUPLED RECEPTOR"/>
    <property type="match status" value="1"/>
</dbReference>
<evidence type="ECO:0000256" key="2">
    <source>
        <dbReference type="ARBA" id="ARBA00022475"/>
    </source>
</evidence>
<dbReference type="Gene3D" id="1.20.1070.10">
    <property type="entry name" value="Rhodopsin 7-helix transmembrane proteins"/>
    <property type="match status" value="1"/>
</dbReference>
<dbReference type="GO" id="GO:0005886">
    <property type="term" value="C:plasma membrane"/>
    <property type="evidence" value="ECO:0007669"/>
    <property type="project" value="UniProtKB-SubCell"/>
</dbReference>
<dbReference type="AlphaFoldDB" id="A0A813Z2J1"/>
<keyword evidence="7" id="KW-0297">G-protein coupled receptor</keyword>
<keyword evidence="7" id="KW-0807">Transducer</keyword>
<comment type="caution">
    <text evidence="11">The sequence shown here is derived from an EMBL/GenBank/DDBJ whole genome shotgun (WGS) entry which is preliminary data.</text>
</comment>
<comment type="similarity">
    <text evidence="7">Belongs to the G-protein coupled receptor 1 family.</text>
</comment>
<protein>
    <recommendedName>
        <fullName evidence="10">G-protein coupled receptors family 1 profile domain-containing protein</fullName>
    </recommendedName>
</protein>
<accession>A0A813Z2J1</accession>
<dbReference type="GO" id="GO:0004930">
    <property type="term" value="F:G protein-coupled receptor activity"/>
    <property type="evidence" value="ECO:0007669"/>
    <property type="project" value="UniProtKB-KW"/>
</dbReference>
<dbReference type="PRINTS" id="PR00237">
    <property type="entry name" value="GPCRRHODOPSN"/>
</dbReference>
<sequence length="609" mass="69895">MTLNSSFISKISCLESGIRGPDAPFYRWLALGYVFLFILALTANLRVLFKLFHYSRRRFRDHILLLNLCAADLFFTLVYIPSEIYAYTVGRWHYDHICKIIAALKGLGIYVSSTTIIGISIDRYLSIVHPLTVYQSNTRNKLFVVGSWFISGLASIPQLIIFKRLTNELLCREMCGDILSTDPAKRLAYNIGVAIFAYIAPLLTIFYSYFRILYVLHKRSDRRTFRFVKCTNRKKRYDERNQTNNTILTSNTTDIYRQRSSHCQQSLVEQEINSHNIKTITRAKLKTLKLTVFIVICFVLCWTPYYCIVFFILITDARIDHQYDKTTPIDSSIIDQSTYNQRSFLIVMMLAVSNSVLDPLIYGCFMVKPIKSTCWNRLRTRTERTTFRRTGNILTAQPLPPQLRPLPPQAQPLPPQLRPLPPQARSSLPPPPPSPQLLPPRARSSRPPPSQLLPQRARPSLSAQPPPPPRQFPPRARLSLPVRAGDQRKEWCGKCCCGPEKSLLKKVVYKQIDDDKQHEKDSFIDYGSIFDKLETRITVRCGNDIMKEGDEKTFTYDKYNEKLRIIDIPVGLSGKSDDSDSNSNENLRIIDFPVGLSGKANKSNINYTI</sequence>
<feature type="transmembrane region" description="Helical" evidence="9">
    <location>
        <begin position="290"/>
        <end position="314"/>
    </location>
</feature>
<feature type="transmembrane region" description="Helical" evidence="9">
    <location>
        <begin position="25"/>
        <end position="49"/>
    </location>
</feature>
<feature type="transmembrane region" description="Helical" evidence="9">
    <location>
        <begin position="100"/>
        <end position="121"/>
    </location>
</feature>
<feature type="compositionally biased region" description="Pro residues" evidence="8">
    <location>
        <begin position="398"/>
        <end position="438"/>
    </location>
</feature>
<dbReference type="InterPro" id="IPR017452">
    <property type="entry name" value="GPCR_Rhodpsn_7TM"/>
</dbReference>
<evidence type="ECO:0000313" key="12">
    <source>
        <dbReference type="Proteomes" id="UP000663864"/>
    </source>
</evidence>
<feature type="compositionally biased region" description="Low complexity" evidence="8">
    <location>
        <begin position="452"/>
        <end position="463"/>
    </location>
</feature>
<proteinExistence type="inferred from homology"/>
<gene>
    <name evidence="11" type="ORF">ZHD862_LOCUS7011</name>
</gene>
<evidence type="ECO:0000256" key="7">
    <source>
        <dbReference type="RuleBase" id="RU000688"/>
    </source>
</evidence>
<evidence type="ECO:0000259" key="10">
    <source>
        <dbReference type="PROSITE" id="PS50262"/>
    </source>
</evidence>
<evidence type="ECO:0000256" key="9">
    <source>
        <dbReference type="SAM" id="Phobius"/>
    </source>
</evidence>
<dbReference type="Proteomes" id="UP000663864">
    <property type="component" value="Unassembled WGS sequence"/>
</dbReference>
<dbReference type="InterPro" id="IPR000276">
    <property type="entry name" value="GPCR_Rhodpsn"/>
</dbReference>
<keyword evidence="4 9" id="KW-1133">Transmembrane helix</keyword>